<dbReference type="InterPro" id="IPR038595">
    <property type="entry name" value="LOR_sf"/>
</dbReference>
<evidence type="ECO:0000313" key="3">
    <source>
        <dbReference type="Proteomes" id="UP000516437"/>
    </source>
</evidence>
<reference evidence="2 3" key="1">
    <citation type="journal article" date="2019" name="Plant Biotechnol. J.">
        <title>The red bayberry genome and genetic basis of sex determination.</title>
        <authorList>
            <person name="Jia H.M."/>
            <person name="Jia H.J."/>
            <person name="Cai Q.L."/>
            <person name="Wang Y."/>
            <person name="Zhao H.B."/>
            <person name="Yang W.F."/>
            <person name="Wang G.Y."/>
            <person name="Li Y.H."/>
            <person name="Zhan D.L."/>
            <person name="Shen Y.T."/>
            <person name="Niu Q.F."/>
            <person name="Chang L."/>
            <person name="Qiu J."/>
            <person name="Zhao L."/>
            <person name="Xie H.B."/>
            <person name="Fu W.Y."/>
            <person name="Jin J."/>
            <person name="Li X.W."/>
            <person name="Jiao Y."/>
            <person name="Zhou C.C."/>
            <person name="Tu T."/>
            <person name="Chai C.Y."/>
            <person name="Gao J.L."/>
            <person name="Fan L.J."/>
            <person name="van de Weg E."/>
            <person name="Wang J.Y."/>
            <person name="Gao Z.S."/>
        </authorList>
    </citation>
    <scope>NUCLEOTIDE SEQUENCE [LARGE SCALE GENOMIC DNA]</scope>
    <source>
        <tissue evidence="2">Leaves</tissue>
    </source>
</reference>
<dbReference type="PANTHER" id="PTHR31087:SF85">
    <property type="entry name" value="PROTEIN LURP-ONE-RELATED 7"/>
    <property type="match status" value="1"/>
</dbReference>
<gene>
    <name evidence="2" type="ORF">CJ030_MR2G025910</name>
</gene>
<name>A0A6A1WBY2_9ROSI</name>
<protein>
    <submittedName>
        <fullName evidence="2">Protein LURP-one-related 15</fullName>
    </submittedName>
</protein>
<dbReference type="Proteomes" id="UP000516437">
    <property type="component" value="Chromosome 2"/>
</dbReference>
<dbReference type="InterPro" id="IPR007612">
    <property type="entry name" value="LOR"/>
</dbReference>
<evidence type="ECO:0000256" key="1">
    <source>
        <dbReference type="ARBA" id="ARBA00005437"/>
    </source>
</evidence>
<comment type="similarity">
    <text evidence="1">Belongs to the LOR family.</text>
</comment>
<sequence length="182" mass="20106">MAQHYATSTAPVAYPVSVINPCFCAPCPVDLEIFRTDDEYIVADVNRNTIVFRVQGDLFKLHNGVRVHDAAGDPVVTLRKKIMTAHSRWEVFRGDSIDSEDLLFSARKSSMLQFKTKLHVFLANNTAEDVCDFKLKESWSQDSCVIYAGDSSTIVAEESQGSLKSLEAISAATNILDNLGQS</sequence>
<keyword evidence="3" id="KW-1185">Reference proteome</keyword>
<organism evidence="2 3">
    <name type="scientific">Morella rubra</name>
    <name type="common">Chinese bayberry</name>
    <dbReference type="NCBI Taxonomy" id="262757"/>
    <lineage>
        <taxon>Eukaryota</taxon>
        <taxon>Viridiplantae</taxon>
        <taxon>Streptophyta</taxon>
        <taxon>Embryophyta</taxon>
        <taxon>Tracheophyta</taxon>
        <taxon>Spermatophyta</taxon>
        <taxon>Magnoliopsida</taxon>
        <taxon>eudicotyledons</taxon>
        <taxon>Gunneridae</taxon>
        <taxon>Pentapetalae</taxon>
        <taxon>rosids</taxon>
        <taxon>fabids</taxon>
        <taxon>Fagales</taxon>
        <taxon>Myricaceae</taxon>
        <taxon>Morella</taxon>
    </lineage>
</organism>
<dbReference type="InterPro" id="IPR025659">
    <property type="entry name" value="Tubby-like_C"/>
</dbReference>
<dbReference type="Gene3D" id="2.40.160.200">
    <property type="entry name" value="LURP1-related"/>
    <property type="match status" value="1"/>
</dbReference>
<dbReference type="Pfam" id="PF04525">
    <property type="entry name" value="LOR"/>
    <property type="match status" value="1"/>
</dbReference>
<dbReference type="AlphaFoldDB" id="A0A6A1WBY2"/>
<comment type="caution">
    <text evidence="2">The sequence shown here is derived from an EMBL/GenBank/DDBJ whole genome shotgun (WGS) entry which is preliminary data.</text>
</comment>
<dbReference type="SUPFAM" id="SSF54518">
    <property type="entry name" value="Tubby C-terminal domain-like"/>
    <property type="match status" value="1"/>
</dbReference>
<proteinExistence type="inferred from homology"/>
<dbReference type="EMBL" id="RXIC02000020">
    <property type="protein sequence ID" value="KAB1221826.1"/>
    <property type="molecule type" value="Genomic_DNA"/>
</dbReference>
<accession>A0A6A1WBY2</accession>
<evidence type="ECO:0000313" key="2">
    <source>
        <dbReference type="EMBL" id="KAB1221826.1"/>
    </source>
</evidence>
<dbReference type="PANTHER" id="PTHR31087">
    <property type="match status" value="1"/>
</dbReference>
<dbReference type="OrthoDB" id="97518at2759"/>